<dbReference type="EMBL" id="CXWD01000007">
    <property type="protein sequence ID" value="CTQ69124.1"/>
    <property type="molecule type" value="Genomic_DNA"/>
</dbReference>
<dbReference type="OrthoDB" id="7676714at2"/>
<protein>
    <recommendedName>
        <fullName evidence="5">4-hydroxy-3-methylbut-2-en-1-yl diphosphate synthase</fullName>
    </recommendedName>
</protein>
<evidence type="ECO:0008006" key="5">
    <source>
        <dbReference type="Google" id="ProtNLM"/>
    </source>
</evidence>
<feature type="transmembrane region" description="Helical" evidence="2">
    <location>
        <begin position="229"/>
        <end position="253"/>
    </location>
</feature>
<reference evidence="4" key="1">
    <citation type="submission" date="2015-07" db="EMBL/GenBank/DDBJ databases">
        <authorList>
            <person name="Rodrigo-Torres Lidia"/>
            <person name="Arahal R.David."/>
        </authorList>
    </citation>
    <scope>NUCLEOTIDE SEQUENCE [LARGE SCALE GENOMIC DNA]</scope>
    <source>
        <strain evidence="4">CECT 5112</strain>
    </source>
</reference>
<feature type="compositionally biased region" description="Basic and acidic residues" evidence="1">
    <location>
        <begin position="273"/>
        <end position="283"/>
    </location>
</feature>
<dbReference type="RefSeq" id="WP_055671694.1">
    <property type="nucleotide sequence ID" value="NZ_CXWD01000007.1"/>
</dbReference>
<feature type="transmembrane region" description="Helical" evidence="2">
    <location>
        <begin position="183"/>
        <end position="209"/>
    </location>
</feature>
<organism evidence="3 4">
    <name type="scientific">Roseibium alexandrii</name>
    <dbReference type="NCBI Taxonomy" id="388408"/>
    <lineage>
        <taxon>Bacteria</taxon>
        <taxon>Pseudomonadati</taxon>
        <taxon>Pseudomonadota</taxon>
        <taxon>Alphaproteobacteria</taxon>
        <taxon>Hyphomicrobiales</taxon>
        <taxon>Stappiaceae</taxon>
        <taxon>Roseibium</taxon>
    </lineage>
</organism>
<sequence>MFITVLERSLSLAQHNIGTLFKTGWAYILVLVALNFAIGSSLMPSGGFSTISYMTEPVETVDEGALRALAALANLLVGFSIAIAYVRKLLIDARDFPLFVGPRTFKVIINMIVLNLIGFLSLIPLGIAASILAAITGGLGAIAFLAAPFIALMVTQKFSLVLPAAAVDDPLTFKESWRATNGLGWPMAFAALVMSLLAAVLVAGVGLILSLMENFLAANVFWQQIRSAAFPMATMLITVWVFANLHATFYGMVRERFAARIGLRAEDLKQVEETRSAADEKTRSKARKALAGAQKMRRR</sequence>
<dbReference type="AlphaFoldDB" id="A0A0M7A666"/>
<accession>A0A0M7A666</accession>
<proteinExistence type="predicted"/>
<feature type="transmembrane region" description="Helical" evidence="2">
    <location>
        <begin position="131"/>
        <end position="154"/>
    </location>
</feature>
<dbReference type="STRING" id="388408.LAX5112_01992"/>
<evidence type="ECO:0000256" key="2">
    <source>
        <dbReference type="SAM" id="Phobius"/>
    </source>
</evidence>
<name>A0A0M7A666_9HYPH</name>
<evidence type="ECO:0000313" key="3">
    <source>
        <dbReference type="EMBL" id="CTQ69124.1"/>
    </source>
</evidence>
<evidence type="ECO:0000313" key="4">
    <source>
        <dbReference type="Proteomes" id="UP000053235"/>
    </source>
</evidence>
<feature type="region of interest" description="Disordered" evidence="1">
    <location>
        <begin position="273"/>
        <end position="299"/>
    </location>
</feature>
<feature type="transmembrane region" description="Helical" evidence="2">
    <location>
        <begin position="107"/>
        <end position="125"/>
    </location>
</feature>
<dbReference type="Proteomes" id="UP000053235">
    <property type="component" value="Unassembled WGS sequence"/>
</dbReference>
<gene>
    <name evidence="3" type="ORF">LAX5112_01992</name>
</gene>
<evidence type="ECO:0000256" key="1">
    <source>
        <dbReference type="SAM" id="MobiDB-lite"/>
    </source>
</evidence>
<keyword evidence="2" id="KW-0472">Membrane</keyword>
<keyword evidence="2" id="KW-1133">Transmembrane helix</keyword>
<keyword evidence="2" id="KW-0812">Transmembrane</keyword>
<feature type="transmembrane region" description="Helical" evidence="2">
    <location>
        <begin position="64"/>
        <end position="86"/>
    </location>
</feature>
<feature type="transmembrane region" description="Helical" evidence="2">
    <location>
        <begin position="24"/>
        <end position="44"/>
    </location>
</feature>
<keyword evidence="4" id="KW-1185">Reference proteome</keyword>